<reference evidence="2 3" key="1">
    <citation type="submission" date="2019-02" db="EMBL/GenBank/DDBJ databases">
        <title>Genome sequencing of the rare red list fungi Phellinidium pouzarii.</title>
        <authorList>
            <person name="Buettner E."/>
            <person name="Kellner H."/>
        </authorList>
    </citation>
    <scope>NUCLEOTIDE SEQUENCE [LARGE SCALE GENOMIC DNA]</scope>
    <source>
        <strain evidence="2 3">DSM 108285</strain>
    </source>
</reference>
<protein>
    <recommendedName>
        <fullName evidence="4">EKC/KEOPS complex subunit GON7</fullName>
    </recommendedName>
</protein>
<dbReference type="Proteomes" id="UP000308199">
    <property type="component" value="Unassembled WGS sequence"/>
</dbReference>
<name>A0A4S4LNF8_9AGAM</name>
<feature type="compositionally biased region" description="Basic and acidic residues" evidence="1">
    <location>
        <begin position="74"/>
        <end position="85"/>
    </location>
</feature>
<proteinExistence type="predicted"/>
<feature type="region of interest" description="Disordered" evidence="1">
    <location>
        <begin position="1"/>
        <end position="38"/>
    </location>
</feature>
<feature type="compositionally biased region" description="Polar residues" evidence="1">
    <location>
        <begin position="16"/>
        <end position="27"/>
    </location>
</feature>
<evidence type="ECO:0000313" key="2">
    <source>
        <dbReference type="EMBL" id="THH11600.1"/>
    </source>
</evidence>
<dbReference type="OrthoDB" id="2553859at2759"/>
<evidence type="ECO:0000313" key="3">
    <source>
        <dbReference type="Proteomes" id="UP000308199"/>
    </source>
</evidence>
<accession>A0A4S4LNF8</accession>
<dbReference type="AlphaFoldDB" id="A0A4S4LNF8"/>
<feature type="compositionally biased region" description="Acidic residues" evidence="1">
    <location>
        <begin position="86"/>
        <end position="96"/>
    </location>
</feature>
<evidence type="ECO:0008006" key="4">
    <source>
        <dbReference type="Google" id="ProtNLM"/>
    </source>
</evidence>
<dbReference type="EMBL" id="SGPK01000011">
    <property type="protein sequence ID" value="THH11600.1"/>
    <property type="molecule type" value="Genomic_DNA"/>
</dbReference>
<organism evidence="2 3">
    <name type="scientific">Phellinidium pouzarii</name>
    <dbReference type="NCBI Taxonomy" id="167371"/>
    <lineage>
        <taxon>Eukaryota</taxon>
        <taxon>Fungi</taxon>
        <taxon>Dikarya</taxon>
        <taxon>Basidiomycota</taxon>
        <taxon>Agaricomycotina</taxon>
        <taxon>Agaricomycetes</taxon>
        <taxon>Hymenochaetales</taxon>
        <taxon>Hymenochaetaceae</taxon>
        <taxon>Phellinidium</taxon>
    </lineage>
</organism>
<feature type="compositionally biased region" description="Basic and acidic residues" evidence="1">
    <location>
        <begin position="1"/>
        <end position="12"/>
    </location>
</feature>
<comment type="caution">
    <text evidence="2">The sequence shown here is derived from an EMBL/GenBank/DDBJ whole genome shotgun (WGS) entry which is preliminary data.</text>
</comment>
<keyword evidence="3" id="KW-1185">Reference proteome</keyword>
<gene>
    <name evidence="2" type="ORF">EW145_g556</name>
</gene>
<feature type="region of interest" description="Disordered" evidence="1">
    <location>
        <begin position="71"/>
        <end position="96"/>
    </location>
</feature>
<sequence length="96" mass="10566">MMAKDLSVRYDLHPPSGTSVTTSMQTSKTHKFSVPSGTAQQEYYRSLRDAVVAAKEQIGADLTAWRDTIGTLENMKEPGKGKNEGVDDDAEDEDEE</sequence>
<evidence type="ECO:0000256" key="1">
    <source>
        <dbReference type="SAM" id="MobiDB-lite"/>
    </source>
</evidence>